<dbReference type="GO" id="GO:0071013">
    <property type="term" value="C:catalytic step 2 spliceosome"/>
    <property type="evidence" value="ECO:0007669"/>
    <property type="project" value="TreeGrafter"/>
</dbReference>
<dbReference type="InterPro" id="IPR013260">
    <property type="entry name" value="mRNA_splic_SYF2"/>
</dbReference>
<dbReference type="EMBL" id="UYRX01000672">
    <property type="protein sequence ID" value="VDK85193.1"/>
    <property type="molecule type" value="Genomic_DNA"/>
</dbReference>
<name>A0A3P6TPC7_LITSI</name>
<dbReference type="AlphaFoldDB" id="A0A3P6TPC7"/>
<dbReference type="Pfam" id="PF08231">
    <property type="entry name" value="SYF2"/>
    <property type="match status" value="1"/>
</dbReference>
<proteinExistence type="inferred from homology"/>
<dbReference type="STRING" id="42156.A0A3P6TPC7"/>
<keyword evidence="3 7" id="KW-0507">mRNA processing</keyword>
<evidence type="ECO:0000256" key="4">
    <source>
        <dbReference type="ARBA" id="ARBA00022728"/>
    </source>
</evidence>
<keyword evidence="4 7" id="KW-0747">Spliceosome</keyword>
<evidence type="ECO:0000256" key="1">
    <source>
        <dbReference type="ARBA" id="ARBA00004123"/>
    </source>
</evidence>
<dbReference type="PANTHER" id="PTHR13264">
    <property type="entry name" value="GCIP-INTERACTING PROTEIN P29"/>
    <property type="match status" value="1"/>
</dbReference>
<evidence type="ECO:0000313" key="8">
    <source>
        <dbReference type="EMBL" id="VDK85193.1"/>
    </source>
</evidence>
<dbReference type="PANTHER" id="PTHR13264:SF5">
    <property type="entry name" value="PRE-MRNA-SPLICING FACTOR SYF2"/>
    <property type="match status" value="1"/>
</dbReference>
<evidence type="ECO:0000256" key="2">
    <source>
        <dbReference type="ARBA" id="ARBA00010028"/>
    </source>
</evidence>
<comment type="function">
    <text evidence="7">Involved in pre-mRNA splicing.</text>
</comment>
<comment type="subunit">
    <text evidence="7">May be part of a spliceosome complex.</text>
</comment>
<keyword evidence="9" id="KW-1185">Reference proteome</keyword>
<evidence type="ECO:0000256" key="7">
    <source>
        <dbReference type="RuleBase" id="RU367148"/>
    </source>
</evidence>
<dbReference type="OrthoDB" id="199717at2759"/>
<comment type="subcellular location">
    <subcellularLocation>
        <location evidence="1 7">Nucleus</location>
    </subcellularLocation>
</comment>
<evidence type="ECO:0000256" key="5">
    <source>
        <dbReference type="ARBA" id="ARBA00023187"/>
    </source>
</evidence>
<organism evidence="8 9">
    <name type="scientific">Litomosoides sigmodontis</name>
    <name type="common">Filarial nematode worm</name>
    <dbReference type="NCBI Taxonomy" id="42156"/>
    <lineage>
        <taxon>Eukaryota</taxon>
        <taxon>Metazoa</taxon>
        <taxon>Ecdysozoa</taxon>
        <taxon>Nematoda</taxon>
        <taxon>Chromadorea</taxon>
        <taxon>Rhabditida</taxon>
        <taxon>Spirurina</taxon>
        <taxon>Spiruromorpha</taxon>
        <taxon>Filarioidea</taxon>
        <taxon>Onchocercidae</taxon>
        <taxon>Litomosoides</taxon>
    </lineage>
</organism>
<dbReference type="GO" id="GO:0071014">
    <property type="term" value="C:post-mRNA release spliceosomal complex"/>
    <property type="evidence" value="ECO:0007669"/>
    <property type="project" value="TreeGrafter"/>
</dbReference>
<keyword evidence="6 7" id="KW-0539">Nucleus</keyword>
<sequence length="283" mass="33844">MEGDMQAEMHCTLCYYSTQSIMIPLNERHPVWQPPPRRSGVEWVVVRGICHLEMDLPESSSSLSKHLLKDSLKERFRMLHQKRQESRKLNYEQVVEEDHRLKLPKNYELKRKHQEWELKQMELKAAAEGRGEDYDRLQALKTQADLIERKEMAKRKKKPDRGFSDYEAMTLRQYQRLTGNVKPDMKAYEKMREVIDTKEFYPGVNTLISGTHYPTEAALNKLAEDIKAQEKKRDQYHRRRMFDPDAPIDYINERNRKFNQKLDRFYDKYTEDLKSDLERGTAI</sequence>
<keyword evidence="5 7" id="KW-0508">mRNA splicing</keyword>
<dbReference type="Proteomes" id="UP000277928">
    <property type="component" value="Unassembled WGS sequence"/>
</dbReference>
<dbReference type="OMA" id="RRRMHND"/>
<protein>
    <recommendedName>
        <fullName evidence="7">Pre-mRNA-splicing factor SYF2</fullName>
    </recommendedName>
</protein>
<gene>
    <name evidence="8" type="ORF">NLS_LOCUS7012</name>
</gene>
<evidence type="ECO:0000256" key="6">
    <source>
        <dbReference type="ARBA" id="ARBA00023242"/>
    </source>
</evidence>
<reference evidence="8 9" key="1">
    <citation type="submission" date="2018-08" db="EMBL/GenBank/DDBJ databases">
        <authorList>
            <person name="Laetsch R D."/>
            <person name="Stevens L."/>
            <person name="Kumar S."/>
            <person name="Blaxter L. M."/>
        </authorList>
    </citation>
    <scope>NUCLEOTIDE SEQUENCE [LARGE SCALE GENOMIC DNA]</scope>
</reference>
<accession>A0A3P6TPC7</accession>
<evidence type="ECO:0000313" key="9">
    <source>
        <dbReference type="Proteomes" id="UP000277928"/>
    </source>
</evidence>
<comment type="similarity">
    <text evidence="2 7">Belongs to the SYF2 family.</text>
</comment>
<dbReference type="GO" id="GO:0000398">
    <property type="term" value="P:mRNA splicing, via spliceosome"/>
    <property type="evidence" value="ECO:0007669"/>
    <property type="project" value="UniProtKB-UniRule"/>
</dbReference>
<evidence type="ECO:0000256" key="3">
    <source>
        <dbReference type="ARBA" id="ARBA00022664"/>
    </source>
</evidence>
<dbReference type="GO" id="GO:0000974">
    <property type="term" value="C:Prp19 complex"/>
    <property type="evidence" value="ECO:0007669"/>
    <property type="project" value="TreeGrafter"/>
</dbReference>